<proteinExistence type="predicted"/>
<gene>
    <name evidence="1" type="ORF">ACGFZB_36490</name>
</gene>
<organism evidence="1 2">
    <name type="scientific">Streptomyces cinerochromogenes</name>
    <dbReference type="NCBI Taxonomy" id="66422"/>
    <lineage>
        <taxon>Bacteria</taxon>
        <taxon>Bacillati</taxon>
        <taxon>Actinomycetota</taxon>
        <taxon>Actinomycetes</taxon>
        <taxon>Kitasatosporales</taxon>
        <taxon>Streptomycetaceae</taxon>
        <taxon>Streptomyces</taxon>
    </lineage>
</organism>
<comment type="caution">
    <text evidence="1">The sequence shown here is derived from an EMBL/GenBank/DDBJ whole genome shotgun (WGS) entry which is preliminary data.</text>
</comment>
<dbReference type="EMBL" id="JBICYV010000023">
    <property type="protein sequence ID" value="MFG3015851.1"/>
    <property type="molecule type" value="Genomic_DNA"/>
</dbReference>
<name>A0ABW7BGE3_9ACTN</name>
<evidence type="ECO:0008006" key="3">
    <source>
        <dbReference type="Google" id="ProtNLM"/>
    </source>
</evidence>
<accession>A0ABW7BGE3</accession>
<sequence length="82" mass="8501">MPQLMARLGAAYSAVQDSVGAGARDEEYLAAPGRPAVVTAAARLAQVLVSNDQAALTNLHDAGFRWPLAPEPAGLETDEAAR</sequence>
<protein>
    <recommendedName>
        <fullName evidence="3">PIN domain-containing protein</fullName>
    </recommendedName>
</protein>
<evidence type="ECO:0000313" key="1">
    <source>
        <dbReference type="EMBL" id="MFG3015851.1"/>
    </source>
</evidence>
<keyword evidence="2" id="KW-1185">Reference proteome</keyword>
<dbReference type="Proteomes" id="UP001604267">
    <property type="component" value="Unassembled WGS sequence"/>
</dbReference>
<dbReference type="RefSeq" id="WP_392823970.1">
    <property type="nucleotide sequence ID" value="NZ_JBICYV010000023.1"/>
</dbReference>
<reference evidence="1 2" key="1">
    <citation type="submission" date="2024-10" db="EMBL/GenBank/DDBJ databases">
        <title>The Natural Products Discovery Center: Release of the First 8490 Sequenced Strains for Exploring Actinobacteria Biosynthetic Diversity.</title>
        <authorList>
            <person name="Kalkreuter E."/>
            <person name="Kautsar S.A."/>
            <person name="Yang D."/>
            <person name="Bader C.D."/>
            <person name="Teijaro C.N."/>
            <person name="Fluegel L."/>
            <person name="Davis C.M."/>
            <person name="Simpson J.R."/>
            <person name="Lauterbach L."/>
            <person name="Steele A.D."/>
            <person name="Gui C."/>
            <person name="Meng S."/>
            <person name="Li G."/>
            <person name="Viehrig K."/>
            <person name="Ye F."/>
            <person name="Su P."/>
            <person name="Kiefer A.F."/>
            <person name="Nichols A."/>
            <person name="Cepeda A.J."/>
            <person name="Yan W."/>
            <person name="Fan B."/>
            <person name="Jiang Y."/>
            <person name="Adhikari A."/>
            <person name="Zheng C.-J."/>
            <person name="Schuster L."/>
            <person name="Cowan T.M."/>
            <person name="Smanski M.J."/>
            <person name="Chevrette M.G."/>
            <person name="De Carvalho L.P.S."/>
            <person name="Shen B."/>
        </authorList>
    </citation>
    <scope>NUCLEOTIDE SEQUENCE [LARGE SCALE GENOMIC DNA]</scope>
    <source>
        <strain evidence="1 2">NPDC048320</strain>
    </source>
</reference>
<evidence type="ECO:0000313" key="2">
    <source>
        <dbReference type="Proteomes" id="UP001604267"/>
    </source>
</evidence>